<dbReference type="RefSeq" id="WP_151079604.1">
    <property type="nucleotide sequence ID" value="NZ_CP047647.1"/>
</dbReference>
<dbReference type="Proteomes" id="UP000326380">
    <property type="component" value="Unassembled WGS sequence"/>
</dbReference>
<accession>A0A7L5A3R8</accession>
<evidence type="ECO:0000313" key="2">
    <source>
        <dbReference type="Proteomes" id="UP000326380"/>
    </source>
</evidence>
<organism evidence="1 2">
    <name type="scientific">Hymenobacter busanensis</name>
    <dbReference type="NCBI Taxonomy" id="2607656"/>
    <lineage>
        <taxon>Bacteria</taxon>
        <taxon>Pseudomonadati</taxon>
        <taxon>Bacteroidota</taxon>
        <taxon>Cytophagia</taxon>
        <taxon>Cytophagales</taxon>
        <taxon>Hymenobacteraceae</taxon>
        <taxon>Hymenobacter</taxon>
    </lineage>
</organism>
<sequence>MKKVALLATLALACTFTACKKDDDKKSKTELLTAKSWRVTADKQTTTVGTQSSTDDNYAGYQACEKDDFVKFMTDKKLEFNEGGSKCSTADPQTETGAWDFNSDETKLTIREQGNTSGITFDIVELSGSTLKLKHSITQSNITYVTELSYGSF</sequence>
<dbReference type="PROSITE" id="PS51257">
    <property type="entry name" value="PROKAR_LIPOPROTEIN"/>
    <property type="match status" value="1"/>
</dbReference>
<proteinExistence type="predicted"/>
<keyword evidence="2" id="KW-1185">Reference proteome</keyword>
<dbReference type="AlphaFoldDB" id="A0A7L5A3R8"/>
<name>A0A7L5A3R8_9BACT</name>
<reference evidence="1 2" key="1">
    <citation type="submission" date="2019-09" db="EMBL/GenBank/DDBJ databases">
        <title>Genome sequence of Hymenobacter sp. M3.</title>
        <authorList>
            <person name="Srinivasan S."/>
        </authorList>
    </citation>
    <scope>NUCLEOTIDE SEQUENCE [LARGE SCALE GENOMIC DNA]</scope>
    <source>
        <strain evidence="1 2">M3</strain>
    </source>
</reference>
<evidence type="ECO:0000313" key="1">
    <source>
        <dbReference type="EMBL" id="KAA9331426.1"/>
    </source>
</evidence>
<comment type="caution">
    <text evidence="1">The sequence shown here is derived from an EMBL/GenBank/DDBJ whole genome shotgun (WGS) entry which is preliminary data.</text>
</comment>
<dbReference type="EMBL" id="VTWU01000005">
    <property type="protein sequence ID" value="KAA9331426.1"/>
    <property type="molecule type" value="Genomic_DNA"/>
</dbReference>
<gene>
    <name evidence="1" type="ORF">F0P96_14375</name>
</gene>
<protein>
    <submittedName>
        <fullName evidence="1">Uncharacterized protein</fullName>
    </submittedName>
</protein>